<proteinExistence type="predicted"/>
<organism evidence="2 3">
    <name type="scientific">Microvirga terricola</name>
    <dbReference type="NCBI Taxonomy" id="2719797"/>
    <lineage>
        <taxon>Bacteria</taxon>
        <taxon>Pseudomonadati</taxon>
        <taxon>Pseudomonadota</taxon>
        <taxon>Alphaproteobacteria</taxon>
        <taxon>Hyphomicrobiales</taxon>
        <taxon>Methylobacteriaceae</taxon>
        <taxon>Microvirga</taxon>
    </lineage>
</organism>
<evidence type="ECO:0000256" key="1">
    <source>
        <dbReference type="SAM" id="SignalP"/>
    </source>
</evidence>
<dbReference type="Proteomes" id="UP000707352">
    <property type="component" value="Unassembled WGS sequence"/>
</dbReference>
<reference evidence="2 3" key="1">
    <citation type="submission" date="2020-03" db="EMBL/GenBank/DDBJ databases">
        <title>The genome sequence of Microvirga sp. c23x22.</title>
        <authorList>
            <person name="Zhang X."/>
        </authorList>
    </citation>
    <scope>NUCLEOTIDE SEQUENCE [LARGE SCALE GENOMIC DNA]</scope>
    <source>
        <strain evidence="3">c23x22</strain>
    </source>
</reference>
<evidence type="ECO:0000313" key="3">
    <source>
        <dbReference type="Proteomes" id="UP000707352"/>
    </source>
</evidence>
<feature type="chain" id="PRO_5045814166" evidence="1">
    <location>
        <begin position="34"/>
        <end position="176"/>
    </location>
</feature>
<dbReference type="RefSeq" id="WP_167673987.1">
    <property type="nucleotide sequence ID" value="NZ_JAATJS010000006.1"/>
</dbReference>
<keyword evidence="3" id="KW-1185">Reference proteome</keyword>
<protein>
    <submittedName>
        <fullName evidence="2">DUF3828 domain-containing protein</fullName>
    </submittedName>
</protein>
<gene>
    <name evidence="2" type="ORF">HB375_15840</name>
</gene>
<comment type="caution">
    <text evidence="2">The sequence shown here is derived from an EMBL/GenBank/DDBJ whole genome shotgun (WGS) entry which is preliminary data.</text>
</comment>
<keyword evidence="1" id="KW-0732">Signal</keyword>
<dbReference type="EMBL" id="JAATJS010000006">
    <property type="protein sequence ID" value="NIX78070.1"/>
    <property type="molecule type" value="Genomic_DNA"/>
</dbReference>
<sequence>MITTLCKIVSQRSVLALAAAFLLLFGTPSSSFAADAGAKPFLESIYKSYTDANADGIEWRGPNAQLYFDANLTKLILKDLKESKGELSRIEFDPFIYAQDFDLQDLSITVTPKGTARAVGNVSFKNIGAVTKITYDLVKTLKGWRIENMSWDGAEAGADNLRALLSRPLGATAEAD</sequence>
<name>A0ABX0VE15_9HYPH</name>
<feature type="signal peptide" evidence="1">
    <location>
        <begin position="1"/>
        <end position="33"/>
    </location>
</feature>
<evidence type="ECO:0000313" key="2">
    <source>
        <dbReference type="EMBL" id="NIX78070.1"/>
    </source>
</evidence>
<accession>A0ABX0VE15</accession>
<dbReference type="Gene3D" id="3.10.450.50">
    <property type="match status" value="1"/>
</dbReference>